<reference evidence="3" key="1">
    <citation type="journal article" date="2019" name="Int. J. Syst. Evol. Microbiol.">
        <title>The Global Catalogue of Microorganisms (GCM) 10K type strain sequencing project: providing services to taxonomists for standard genome sequencing and annotation.</title>
        <authorList>
            <consortium name="The Broad Institute Genomics Platform"/>
            <consortium name="The Broad Institute Genome Sequencing Center for Infectious Disease"/>
            <person name="Wu L."/>
            <person name="Ma J."/>
        </authorList>
    </citation>
    <scope>NUCLEOTIDE SEQUENCE [LARGE SCALE GENOMIC DNA]</scope>
    <source>
        <strain evidence="3">JCM 14560</strain>
    </source>
</reference>
<dbReference type="Proteomes" id="UP001422759">
    <property type="component" value="Unassembled WGS sequence"/>
</dbReference>
<gene>
    <name evidence="2" type="ORF">GCM10009760_15610</name>
</gene>
<accession>A0ABP5KUE8</accession>
<dbReference type="SUPFAM" id="SSF53335">
    <property type="entry name" value="S-adenosyl-L-methionine-dependent methyltransferases"/>
    <property type="match status" value="1"/>
</dbReference>
<dbReference type="RefSeq" id="WP_344462182.1">
    <property type="nucleotide sequence ID" value="NZ_BAAANT010000006.1"/>
</dbReference>
<protein>
    <submittedName>
        <fullName evidence="2">Class I SAM-dependent methyltransferase</fullName>
    </submittedName>
</protein>
<proteinExistence type="predicted"/>
<name>A0ABP5KUE8_9ACTN</name>
<sequence>MLRVIDYYSPTAEFYDLVGVQRWTQSDPLLATALTGTDTAHGPVLDLGAGTGRSTEVIARALPEARVLAVEPSPAMRAALTSRVVRDEELRRRVTVVASSAQEVELPERLSAVVICGVLGYLDRAERAALWGRLLPRLPSGAPVVVELMAVKVPQPVAPMRIARQRLGEQEYEAWLSGEPCGPDRMRWSATWRVLRDGEAVREIDVTHEWYTFGLEDLAAETGLTAKQLTPELGVLLR</sequence>
<organism evidence="2 3">
    <name type="scientific">Kitasatospora kazusensis</name>
    <dbReference type="NCBI Taxonomy" id="407974"/>
    <lineage>
        <taxon>Bacteria</taxon>
        <taxon>Bacillati</taxon>
        <taxon>Actinomycetota</taxon>
        <taxon>Actinomycetes</taxon>
        <taxon>Kitasatosporales</taxon>
        <taxon>Streptomycetaceae</taxon>
        <taxon>Kitasatospora</taxon>
    </lineage>
</organism>
<dbReference type="GO" id="GO:0008168">
    <property type="term" value="F:methyltransferase activity"/>
    <property type="evidence" value="ECO:0007669"/>
    <property type="project" value="UniProtKB-KW"/>
</dbReference>
<keyword evidence="3" id="KW-1185">Reference proteome</keyword>
<evidence type="ECO:0000313" key="2">
    <source>
        <dbReference type="EMBL" id="GAA2136250.1"/>
    </source>
</evidence>
<comment type="caution">
    <text evidence="2">The sequence shown here is derived from an EMBL/GenBank/DDBJ whole genome shotgun (WGS) entry which is preliminary data.</text>
</comment>
<feature type="domain" description="Methyltransferase" evidence="1">
    <location>
        <begin position="44"/>
        <end position="132"/>
    </location>
</feature>
<keyword evidence="2" id="KW-0489">Methyltransferase</keyword>
<dbReference type="Gene3D" id="3.40.50.150">
    <property type="entry name" value="Vaccinia Virus protein VP39"/>
    <property type="match status" value="1"/>
</dbReference>
<dbReference type="GO" id="GO:0032259">
    <property type="term" value="P:methylation"/>
    <property type="evidence" value="ECO:0007669"/>
    <property type="project" value="UniProtKB-KW"/>
</dbReference>
<evidence type="ECO:0000313" key="3">
    <source>
        <dbReference type="Proteomes" id="UP001422759"/>
    </source>
</evidence>
<dbReference type="CDD" id="cd02440">
    <property type="entry name" value="AdoMet_MTases"/>
    <property type="match status" value="1"/>
</dbReference>
<dbReference type="EMBL" id="BAAANT010000006">
    <property type="protein sequence ID" value="GAA2136250.1"/>
    <property type="molecule type" value="Genomic_DNA"/>
</dbReference>
<keyword evidence="2" id="KW-0808">Transferase</keyword>
<dbReference type="InterPro" id="IPR041698">
    <property type="entry name" value="Methyltransf_25"/>
</dbReference>
<dbReference type="InterPro" id="IPR029063">
    <property type="entry name" value="SAM-dependent_MTases_sf"/>
</dbReference>
<evidence type="ECO:0000259" key="1">
    <source>
        <dbReference type="Pfam" id="PF13649"/>
    </source>
</evidence>
<dbReference type="Pfam" id="PF13649">
    <property type="entry name" value="Methyltransf_25"/>
    <property type="match status" value="1"/>
</dbReference>